<organism evidence="2 3">
    <name type="scientific">Ignelater luminosus</name>
    <name type="common">Cucubano</name>
    <name type="synonym">Pyrophorus luminosus</name>
    <dbReference type="NCBI Taxonomy" id="2038154"/>
    <lineage>
        <taxon>Eukaryota</taxon>
        <taxon>Metazoa</taxon>
        <taxon>Ecdysozoa</taxon>
        <taxon>Arthropoda</taxon>
        <taxon>Hexapoda</taxon>
        <taxon>Insecta</taxon>
        <taxon>Pterygota</taxon>
        <taxon>Neoptera</taxon>
        <taxon>Endopterygota</taxon>
        <taxon>Coleoptera</taxon>
        <taxon>Polyphaga</taxon>
        <taxon>Elateriformia</taxon>
        <taxon>Elateroidea</taxon>
        <taxon>Elateridae</taxon>
        <taxon>Agrypninae</taxon>
        <taxon>Pyrophorini</taxon>
        <taxon>Ignelater</taxon>
    </lineage>
</organism>
<evidence type="ECO:0000313" key="2">
    <source>
        <dbReference type="EMBL" id="KAF2894386.1"/>
    </source>
</evidence>
<dbReference type="EMBL" id="VTPC01007054">
    <property type="protein sequence ID" value="KAF2894386.1"/>
    <property type="molecule type" value="Genomic_DNA"/>
</dbReference>
<feature type="region of interest" description="Disordered" evidence="1">
    <location>
        <begin position="1"/>
        <end position="37"/>
    </location>
</feature>
<gene>
    <name evidence="2" type="ORF">ILUMI_11799</name>
</gene>
<proteinExistence type="predicted"/>
<evidence type="ECO:0000313" key="3">
    <source>
        <dbReference type="Proteomes" id="UP000801492"/>
    </source>
</evidence>
<dbReference type="AlphaFoldDB" id="A0A8K0CZP2"/>
<keyword evidence="3" id="KW-1185">Reference proteome</keyword>
<evidence type="ECO:0000256" key="1">
    <source>
        <dbReference type="SAM" id="MobiDB-lite"/>
    </source>
</evidence>
<sequence>MDEISKEQERTRQEELRNSEKHSREPEDILHNPKEFKQTRYRPAIRNLISEDGKLLTNDREKLEKWKRHYEQALNPNTSKVQGYKASQMRAEYEEIQEEKVLAAIEDKIVNQYKL</sequence>
<comment type="caution">
    <text evidence="2">The sequence shown here is derived from an EMBL/GenBank/DDBJ whole genome shotgun (WGS) entry which is preliminary data.</text>
</comment>
<reference evidence="2" key="1">
    <citation type="submission" date="2019-08" db="EMBL/GenBank/DDBJ databases">
        <title>The genome of the North American firefly Photinus pyralis.</title>
        <authorList>
            <consortium name="Photinus pyralis genome working group"/>
            <person name="Fallon T.R."/>
            <person name="Sander Lower S.E."/>
            <person name="Weng J.-K."/>
        </authorList>
    </citation>
    <scope>NUCLEOTIDE SEQUENCE</scope>
    <source>
        <strain evidence="2">TRF0915ILg1</strain>
        <tissue evidence="2">Whole body</tissue>
    </source>
</reference>
<protein>
    <submittedName>
        <fullName evidence="2">Uncharacterized protein</fullName>
    </submittedName>
</protein>
<accession>A0A8K0CZP2</accession>
<dbReference type="Proteomes" id="UP000801492">
    <property type="component" value="Unassembled WGS sequence"/>
</dbReference>
<name>A0A8K0CZP2_IGNLU</name>